<proteinExistence type="predicted"/>
<dbReference type="Proteomes" id="UP000729402">
    <property type="component" value="Unassembled WGS sequence"/>
</dbReference>
<keyword evidence="2" id="KW-1185">Reference proteome</keyword>
<protein>
    <submittedName>
        <fullName evidence="1">Uncharacterized protein</fullName>
    </submittedName>
</protein>
<dbReference type="EMBL" id="JAAALK010000086">
    <property type="protein sequence ID" value="KAG8081988.1"/>
    <property type="molecule type" value="Genomic_DNA"/>
</dbReference>
<name>A0A8J5SWM4_ZIZPA</name>
<accession>A0A8J5SWM4</accession>
<comment type="caution">
    <text evidence="1">The sequence shown here is derived from an EMBL/GenBank/DDBJ whole genome shotgun (WGS) entry which is preliminary data.</text>
</comment>
<reference evidence="1" key="1">
    <citation type="journal article" date="2021" name="bioRxiv">
        <title>Whole Genome Assembly and Annotation of Northern Wild Rice, Zizania palustris L., Supports a Whole Genome Duplication in the Zizania Genus.</title>
        <authorList>
            <person name="Haas M."/>
            <person name="Kono T."/>
            <person name="Macchietto M."/>
            <person name="Millas R."/>
            <person name="McGilp L."/>
            <person name="Shao M."/>
            <person name="Duquette J."/>
            <person name="Hirsch C.N."/>
            <person name="Kimball J."/>
        </authorList>
    </citation>
    <scope>NUCLEOTIDE SEQUENCE</scope>
    <source>
        <tissue evidence="1">Fresh leaf tissue</tissue>
    </source>
</reference>
<evidence type="ECO:0000313" key="2">
    <source>
        <dbReference type="Proteomes" id="UP000729402"/>
    </source>
</evidence>
<gene>
    <name evidence="1" type="ORF">GUJ93_ZPchr0014g47571</name>
</gene>
<dbReference type="AlphaFoldDB" id="A0A8J5SWM4"/>
<organism evidence="1 2">
    <name type="scientific">Zizania palustris</name>
    <name type="common">Northern wild rice</name>
    <dbReference type="NCBI Taxonomy" id="103762"/>
    <lineage>
        <taxon>Eukaryota</taxon>
        <taxon>Viridiplantae</taxon>
        <taxon>Streptophyta</taxon>
        <taxon>Embryophyta</taxon>
        <taxon>Tracheophyta</taxon>
        <taxon>Spermatophyta</taxon>
        <taxon>Magnoliopsida</taxon>
        <taxon>Liliopsida</taxon>
        <taxon>Poales</taxon>
        <taxon>Poaceae</taxon>
        <taxon>BOP clade</taxon>
        <taxon>Oryzoideae</taxon>
        <taxon>Oryzeae</taxon>
        <taxon>Zizaniinae</taxon>
        <taxon>Zizania</taxon>
    </lineage>
</organism>
<sequence length="124" mass="13786">MEGEGGSEEANNHKRREEVAHWWTKSWKGIDERNMKPIAATVAEESEMGEGGEVTLGDIIGEVELSPLLPSPSSLSPSLVAIVSPRLETEGKVRVVGDLQRKEEVKLILAKWKDVFTKWLGHRV</sequence>
<reference evidence="1" key="2">
    <citation type="submission" date="2021-02" db="EMBL/GenBank/DDBJ databases">
        <authorList>
            <person name="Kimball J.A."/>
            <person name="Haas M.W."/>
            <person name="Macchietto M."/>
            <person name="Kono T."/>
            <person name="Duquette J."/>
            <person name="Shao M."/>
        </authorList>
    </citation>
    <scope>NUCLEOTIDE SEQUENCE</scope>
    <source>
        <tissue evidence="1">Fresh leaf tissue</tissue>
    </source>
</reference>
<evidence type="ECO:0000313" key="1">
    <source>
        <dbReference type="EMBL" id="KAG8081988.1"/>
    </source>
</evidence>